<dbReference type="PANTHER" id="PTHR34786:SF1">
    <property type="entry name" value="OS09G0504900 PROTEIN"/>
    <property type="match status" value="1"/>
</dbReference>
<proteinExistence type="predicted"/>
<protein>
    <submittedName>
        <fullName evidence="2">Uncharacterized protein</fullName>
    </submittedName>
</protein>
<accession>A0ABR2D0J5</accession>
<evidence type="ECO:0000256" key="1">
    <source>
        <dbReference type="SAM" id="MobiDB-lite"/>
    </source>
</evidence>
<name>A0ABR2D0J5_9ROSI</name>
<evidence type="ECO:0000313" key="3">
    <source>
        <dbReference type="Proteomes" id="UP001472677"/>
    </source>
</evidence>
<reference evidence="2 3" key="1">
    <citation type="journal article" date="2024" name="G3 (Bethesda)">
        <title>Genome assembly of Hibiscus sabdariffa L. provides insights into metabolisms of medicinal natural products.</title>
        <authorList>
            <person name="Kim T."/>
        </authorList>
    </citation>
    <scope>NUCLEOTIDE SEQUENCE [LARGE SCALE GENOMIC DNA]</scope>
    <source>
        <strain evidence="2">TK-2024</strain>
        <tissue evidence="2">Old leaves</tissue>
    </source>
</reference>
<feature type="compositionally biased region" description="Polar residues" evidence="1">
    <location>
        <begin position="138"/>
        <end position="162"/>
    </location>
</feature>
<gene>
    <name evidence="2" type="ORF">V6N12_054477</name>
</gene>
<evidence type="ECO:0000313" key="2">
    <source>
        <dbReference type="EMBL" id="KAK8527256.1"/>
    </source>
</evidence>
<dbReference type="PANTHER" id="PTHR34786">
    <property type="entry name" value="OS09G0504900 PROTEIN"/>
    <property type="match status" value="1"/>
</dbReference>
<sequence>MLRAATYPYRVVLFCDAYIPYVQHCLFCLPKRSIPGALAFLLHNDAQVFREFYPKEEDYVTLECVWNTGKSMLVERTNTGEIEMQERDNDGEVSVGGNEARYKTIESVLGDDEPTAGNADAERSPHMKETTTEKVDNTLITENPRQKNVSQASSLADTGTSAVSGSLKLTSNVRKVAFVSVKRPVSSTANPTDVPFKRNRNWK</sequence>
<keyword evidence="3" id="KW-1185">Reference proteome</keyword>
<feature type="region of interest" description="Disordered" evidence="1">
    <location>
        <begin position="109"/>
        <end position="162"/>
    </location>
</feature>
<dbReference type="Proteomes" id="UP001472677">
    <property type="component" value="Unassembled WGS sequence"/>
</dbReference>
<comment type="caution">
    <text evidence="2">The sequence shown here is derived from an EMBL/GenBank/DDBJ whole genome shotgun (WGS) entry which is preliminary data.</text>
</comment>
<dbReference type="EMBL" id="JBBPBM010000038">
    <property type="protein sequence ID" value="KAK8527256.1"/>
    <property type="molecule type" value="Genomic_DNA"/>
</dbReference>
<organism evidence="2 3">
    <name type="scientific">Hibiscus sabdariffa</name>
    <name type="common">roselle</name>
    <dbReference type="NCBI Taxonomy" id="183260"/>
    <lineage>
        <taxon>Eukaryota</taxon>
        <taxon>Viridiplantae</taxon>
        <taxon>Streptophyta</taxon>
        <taxon>Embryophyta</taxon>
        <taxon>Tracheophyta</taxon>
        <taxon>Spermatophyta</taxon>
        <taxon>Magnoliopsida</taxon>
        <taxon>eudicotyledons</taxon>
        <taxon>Gunneridae</taxon>
        <taxon>Pentapetalae</taxon>
        <taxon>rosids</taxon>
        <taxon>malvids</taxon>
        <taxon>Malvales</taxon>
        <taxon>Malvaceae</taxon>
        <taxon>Malvoideae</taxon>
        <taxon>Hibiscus</taxon>
    </lineage>
</organism>
<feature type="compositionally biased region" description="Basic and acidic residues" evidence="1">
    <location>
        <begin position="120"/>
        <end position="136"/>
    </location>
</feature>